<gene>
    <name evidence="1" type="ORF">GCM10009665_09510</name>
</gene>
<dbReference type="RefSeq" id="WP_344439523.1">
    <property type="nucleotide sequence ID" value="NZ_BAAALF010000009.1"/>
</dbReference>
<dbReference type="EMBL" id="BAAALF010000009">
    <property type="protein sequence ID" value="GAA1221400.1"/>
    <property type="molecule type" value="Genomic_DNA"/>
</dbReference>
<keyword evidence="2" id="KW-1185">Reference proteome</keyword>
<protein>
    <submittedName>
        <fullName evidence="1">Uncharacterized protein</fullName>
    </submittedName>
</protein>
<comment type="caution">
    <text evidence="1">The sequence shown here is derived from an EMBL/GenBank/DDBJ whole genome shotgun (WGS) entry which is preliminary data.</text>
</comment>
<organism evidence="1 2">
    <name type="scientific">Kitasatospora nipponensis</name>
    <dbReference type="NCBI Taxonomy" id="258049"/>
    <lineage>
        <taxon>Bacteria</taxon>
        <taxon>Bacillati</taxon>
        <taxon>Actinomycetota</taxon>
        <taxon>Actinomycetes</taxon>
        <taxon>Kitasatosporales</taxon>
        <taxon>Streptomycetaceae</taxon>
        <taxon>Kitasatospora</taxon>
    </lineage>
</organism>
<sequence length="96" mass="9574">MSDAARRTVRTAVQSLLGLLAALPLLLNGSGLPQTLPGLGTALAVSTALTRLMALPGVQPLLPGWLRTAAPAQAVAAPAAAAPAQPVAPVAQEQPR</sequence>
<reference evidence="1 2" key="1">
    <citation type="journal article" date="2019" name="Int. J. Syst. Evol. Microbiol.">
        <title>The Global Catalogue of Microorganisms (GCM) 10K type strain sequencing project: providing services to taxonomists for standard genome sequencing and annotation.</title>
        <authorList>
            <consortium name="The Broad Institute Genomics Platform"/>
            <consortium name="The Broad Institute Genome Sequencing Center for Infectious Disease"/>
            <person name="Wu L."/>
            <person name="Ma J."/>
        </authorList>
    </citation>
    <scope>NUCLEOTIDE SEQUENCE [LARGE SCALE GENOMIC DNA]</scope>
    <source>
        <strain evidence="1 2">JCM 13004</strain>
    </source>
</reference>
<dbReference type="Proteomes" id="UP001500037">
    <property type="component" value="Unassembled WGS sequence"/>
</dbReference>
<proteinExistence type="predicted"/>
<evidence type="ECO:0000313" key="2">
    <source>
        <dbReference type="Proteomes" id="UP001500037"/>
    </source>
</evidence>
<name>A0ABN1VTJ0_9ACTN</name>
<evidence type="ECO:0000313" key="1">
    <source>
        <dbReference type="EMBL" id="GAA1221400.1"/>
    </source>
</evidence>
<accession>A0ABN1VTJ0</accession>